<accession>A0A9P9WGT5</accession>
<evidence type="ECO:0000256" key="6">
    <source>
        <dbReference type="ARBA" id="ARBA00023008"/>
    </source>
</evidence>
<evidence type="ECO:0000256" key="9">
    <source>
        <dbReference type="ARBA" id="ARBA00023326"/>
    </source>
</evidence>
<feature type="compositionally biased region" description="Low complexity" evidence="13">
    <location>
        <begin position="266"/>
        <end position="305"/>
    </location>
</feature>
<dbReference type="CDD" id="cd21175">
    <property type="entry name" value="LPMO_AA9"/>
    <property type="match status" value="1"/>
</dbReference>
<dbReference type="Gene3D" id="2.70.50.70">
    <property type="match status" value="1"/>
</dbReference>
<evidence type="ECO:0000256" key="11">
    <source>
        <dbReference type="ARBA" id="ARBA00045077"/>
    </source>
</evidence>
<keyword evidence="5" id="KW-0136">Cellulose degradation</keyword>
<evidence type="ECO:0000256" key="1">
    <source>
        <dbReference type="ARBA" id="ARBA00001973"/>
    </source>
</evidence>
<evidence type="ECO:0000256" key="13">
    <source>
        <dbReference type="SAM" id="MobiDB-lite"/>
    </source>
</evidence>
<dbReference type="InterPro" id="IPR049892">
    <property type="entry name" value="AA9"/>
</dbReference>
<evidence type="ECO:0000256" key="5">
    <source>
        <dbReference type="ARBA" id="ARBA00023001"/>
    </source>
</evidence>
<dbReference type="Proteomes" id="UP000829685">
    <property type="component" value="Unassembled WGS sequence"/>
</dbReference>
<dbReference type="PANTHER" id="PTHR33353">
    <property type="entry name" value="PUTATIVE (AFU_ORTHOLOGUE AFUA_1G12560)-RELATED"/>
    <property type="match status" value="1"/>
</dbReference>
<reference evidence="15" key="1">
    <citation type="submission" date="2021-03" db="EMBL/GenBank/DDBJ databases">
        <title>Revisited historic fungal species revealed as producer of novel bioactive compounds through whole genome sequencing and comparative genomics.</title>
        <authorList>
            <person name="Vignolle G.A."/>
            <person name="Hochenegger N."/>
            <person name="Mach R.L."/>
            <person name="Mach-Aigner A.R."/>
            <person name="Javad Rahimi M."/>
            <person name="Salim K.A."/>
            <person name="Chan C.M."/>
            <person name="Lim L.B.L."/>
            <person name="Cai F."/>
            <person name="Druzhinina I.S."/>
            <person name="U'Ren J.M."/>
            <person name="Derntl C."/>
        </authorList>
    </citation>
    <scope>NUCLEOTIDE SEQUENCE</scope>
    <source>
        <strain evidence="15">TUCIM 5799</strain>
    </source>
</reference>
<keyword evidence="3" id="KW-0964">Secreted</keyword>
<keyword evidence="16" id="KW-1185">Reference proteome</keyword>
<dbReference type="Pfam" id="PF03443">
    <property type="entry name" value="AA9"/>
    <property type="match status" value="1"/>
</dbReference>
<evidence type="ECO:0000313" key="16">
    <source>
        <dbReference type="Proteomes" id="UP000829685"/>
    </source>
</evidence>
<dbReference type="AlphaFoldDB" id="A0A9P9WGT5"/>
<evidence type="ECO:0000256" key="7">
    <source>
        <dbReference type="ARBA" id="ARBA00023157"/>
    </source>
</evidence>
<dbReference type="InterPro" id="IPR005103">
    <property type="entry name" value="AA9_LPMO"/>
</dbReference>
<proteinExistence type="inferred from homology"/>
<evidence type="ECO:0000256" key="3">
    <source>
        <dbReference type="ARBA" id="ARBA00022525"/>
    </source>
</evidence>
<evidence type="ECO:0000256" key="4">
    <source>
        <dbReference type="ARBA" id="ARBA00022729"/>
    </source>
</evidence>
<evidence type="ECO:0000256" key="12">
    <source>
        <dbReference type="ARBA" id="ARBA00047174"/>
    </source>
</evidence>
<evidence type="ECO:0000256" key="8">
    <source>
        <dbReference type="ARBA" id="ARBA00023277"/>
    </source>
</evidence>
<comment type="cofactor">
    <cofactor evidence="1">
        <name>Cu(2+)</name>
        <dbReference type="ChEBI" id="CHEBI:29036"/>
    </cofactor>
</comment>
<keyword evidence="6" id="KW-0186">Copper</keyword>
<dbReference type="GO" id="GO:0005576">
    <property type="term" value="C:extracellular region"/>
    <property type="evidence" value="ECO:0007669"/>
    <property type="project" value="UniProtKB-SubCell"/>
</dbReference>
<evidence type="ECO:0000313" key="15">
    <source>
        <dbReference type="EMBL" id="KAI1862505.1"/>
    </source>
</evidence>
<gene>
    <name evidence="15" type="ORF">JX265_009219</name>
</gene>
<dbReference type="EC" id="1.14.99.56" evidence="12"/>
<keyword evidence="4" id="KW-0732">Signal</keyword>
<keyword evidence="7" id="KW-1015">Disulfide bond</keyword>
<evidence type="ECO:0000259" key="14">
    <source>
        <dbReference type="Pfam" id="PF03443"/>
    </source>
</evidence>
<keyword evidence="9" id="KW-0624">Polysaccharide degradation</keyword>
<feature type="domain" description="Auxiliary Activity family 9 catalytic" evidence="14">
    <location>
        <begin position="18"/>
        <end position="227"/>
    </location>
</feature>
<name>A0A9P9WGT5_9PEZI</name>
<feature type="region of interest" description="Disordered" evidence="13">
    <location>
        <begin position="266"/>
        <end position="317"/>
    </location>
</feature>
<protein>
    <recommendedName>
        <fullName evidence="12">lytic cellulose monooxygenase (C4-dehydrogenating)</fullName>
        <ecNumber evidence="12">1.14.99.56</ecNumber>
    </recommendedName>
</protein>
<evidence type="ECO:0000256" key="10">
    <source>
        <dbReference type="ARBA" id="ARBA00044502"/>
    </source>
</evidence>
<comment type="similarity">
    <text evidence="10">Belongs to the polysaccharide monooxygenase AA9 family.</text>
</comment>
<evidence type="ECO:0000256" key="2">
    <source>
        <dbReference type="ARBA" id="ARBA00004613"/>
    </source>
</evidence>
<dbReference type="EMBL" id="JAFIMR010000027">
    <property type="protein sequence ID" value="KAI1862505.1"/>
    <property type="molecule type" value="Genomic_DNA"/>
</dbReference>
<dbReference type="PANTHER" id="PTHR33353:SF17">
    <property type="entry name" value="ENDO-BETA-1,4-GLUCANASE D"/>
    <property type="match status" value="1"/>
</dbReference>
<comment type="caution">
    <text evidence="15">The sequence shown here is derived from an EMBL/GenBank/DDBJ whole genome shotgun (WGS) entry which is preliminary data.</text>
</comment>
<sequence>MRYSGVTALALASGVAAHTRMYGAWINGVDQGDGRSVYIRTPPNNNPVKDLKSADLACNVAGSTAVKEFLPIAAGDEVEFEWFHDNRNDDIIAASHKGPIITYIAPYTDGMDGTGSIWTKIDEEGYDSASSSWAVDKLITNGGKKAFTVPSALAAGKYMIRQEIIGLHEGDTAYSANSARGAQFYPSCVQVEITGSGSATPSENFALPGGYTDSDPGVVFNLYGSFTSYTIPGPKVWDAASAGSGSGSAPTSAAATASATKVASSSAAATPTTLATSVKPTTTGAASASTTAAAATSAPASPTKKPCLKKKRRSVRN</sequence>
<organism evidence="15 16">
    <name type="scientific">Neoarthrinium moseri</name>
    <dbReference type="NCBI Taxonomy" id="1658444"/>
    <lineage>
        <taxon>Eukaryota</taxon>
        <taxon>Fungi</taxon>
        <taxon>Dikarya</taxon>
        <taxon>Ascomycota</taxon>
        <taxon>Pezizomycotina</taxon>
        <taxon>Sordariomycetes</taxon>
        <taxon>Xylariomycetidae</taxon>
        <taxon>Amphisphaeriales</taxon>
        <taxon>Apiosporaceae</taxon>
        <taxon>Neoarthrinium</taxon>
    </lineage>
</organism>
<feature type="compositionally biased region" description="Basic residues" evidence="13">
    <location>
        <begin position="306"/>
        <end position="317"/>
    </location>
</feature>
<comment type="catalytic activity">
    <reaction evidence="11">
        <text>[(1-&gt;4)-beta-D-glucosyl]n+m + reduced acceptor + O2 = 4-dehydro-beta-D-glucosyl-[(1-&gt;4)-beta-D-glucosyl]n-1 + [(1-&gt;4)-beta-D-glucosyl]m + acceptor + H2O.</text>
        <dbReference type="EC" id="1.14.99.56"/>
    </reaction>
</comment>
<comment type="subcellular location">
    <subcellularLocation>
        <location evidence="2">Secreted</location>
    </subcellularLocation>
</comment>
<dbReference type="GO" id="GO:0030245">
    <property type="term" value="P:cellulose catabolic process"/>
    <property type="evidence" value="ECO:0007669"/>
    <property type="project" value="UniProtKB-KW"/>
</dbReference>
<keyword evidence="8" id="KW-0119">Carbohydrate metabolism</keyword>